<reference evidence="2" key="1">
    <citation type="submission" date="2023-10" db="EMBL/GenBank/DDBJ databases">
        <authorList>
            <person name="Chen Y."/>
            <person name="Shah S."/>
            <person name="Dougan E. K."/>
            <person name="Thang M."/>
            <person name="Chan C."/>
        </authorList>
    </citation>
    <scope>NUCLEOTIDE SEQUENCE [LARGE SCALE GENOMIC DNA]</scope>
</reference>
<gene>
    <name evidence="2" type="ORF">PCOR1329_LOCUS59856</name>
</gene>
<protein>
    <submittedName>
        <fullName evidence="2">Uncharacterized protein</fullName>
    </submittedName>
</protein>
<keyword evidence="3" id="KW-1185">Reference proteome</keyword>
<name>A0ABN9VSD0_9DINO</name>
<proteinExistence type="predicted"/>
<accession>A0ABN9VSD0</accession>
<feature type="region of interest" description="Disordered" evidence="1">
    <location>
        <begin position="66"/>
        <end position="100"/>
    </location>
</feature>
<evidence type="ECO:0000313" key="2">
    <source>
        <dbReference type="EMBL" id="CAK0875125.1"/>
    </source>
</evidence>
<feature type="non-terminal residue" evidence="2">
    <location>
        <position position="188"/>
    </location>
</feature>
<organism evidence="2 3">
    <name type="scientific">Prorocentrum cordatum</name>
    <dbReference type="NCBI Taxonomy" id="2364126"/>
    <lineage>
        <taxon>Eukaryota</taxon>
        <taxon>Sar</taxon>
        <taxon>Alveolata</taxon>
        <taxon>Dinophyceae</taxon>
        <taxon>Prorocentrales</taxon>
        <taxon>Prorocentraceae</taxon>
        <taxon>Prorocentrum</taxon>
    </lineage>
</organism>
<comment type="caution">
    <text evidence="2">The sequence shown here is derived from an EMBL/GenBank/DDBJ whole genome shotgun (WGS) entry which is preliminary data.</text>
</comment>
<dbReference type="Proteomes" id="UP001189429">
    <property type="component" value="Unassembled WGS sequence"/>
</dbReference>
<feature type="region of interest" description="Disordered" evidence="1">
    <location>
        <begin position="121"/>
        <end position="142"/>
    </location>
</feature>
<evidence type="ECO:0000313" key="3">
    <source>
        <dbReference type="Proteomes" id="UP001189429"/>
    </source>
</evidence>
<dbReference type="EMBL" id="CAUYUJ010017476">
    <property type="protein sequence ID" value="CAK0875125.1"/>
    <property type="molecule type" value="Genomic_DNA"/>
</dbReference>
<sequence length="188" mass="20209">MVAVVEIQPPALPGAGWSYEFAGGTVESLPEFPRGAQQQTLESLPEFPVQRHVQQESFPELPGWSYQQETQEELPGWSYQQETQESLPDYDDSVPDGRGPTPTPYGLLAPCEVAGIADAAGAKPGGERTAPSRPSCGASPGSPACSLLQWAGQASRGVQRWDPSQYVLVEKLQDAETNQGVVELMQAL</sequence>
<evidence type="ECO:0000256" key="1">
    <source>
        <dbReference type="SAM" id="MobiDB-lite"/>
    </source>
</evidence>